<sequence length="376" mass="41279">MTAGDHLPLHRIFPWQPFRLDALGLVTLLGAEEVSRAIGGLQHSLVTEYLPLMGAYLVAANKFTDPLPGYKAYNITDGIIPPSLNGSFTRWLDNHISSESRRDDNTTIVTWTLAPKADLDRLWRKHCLPVAIGIILNSALLAITILMADWYGIANSAGMILSVAVRWFLLRENRLQLGRWAEIARARLVADPAKPEHLEEKRILVEPPSSSKIIVNKLPGALIPCLVAPLASPHQQSYRFARFVGWFAFAVHIICIGQSSLVAQLIAVGLLICGTMGTIYRVGCDEGEFGQFLLATTSSSKQQRRECFAELNPTDEEEKALKTWSLLPLEVPHTTDWYKDYTAKKAAHVATATPAAIVHLSASNASKSVIAGQVSA</sequence>
<feature type="transmembrane region" description="Helical" evidence="1">
    <location>
        <begin position="243"/>
        <end position="272"/>
    </location>
</feature>
<evidence type="ECO:0000313" key="2">
    <source>
        <dbReference type="EMBL" id="KEF57196.1"/>
    </source>
</evidence>
<evidence type="ECO:0000313" key="3">
    <source>
        <dbReference type="Proteomes" id="UP000027920"/>
    </source>
</evidence>
<dbReference type="Proteomes" id="UP000027920">
    <property type="component" value="Unassembled WGS sequence"/>
</dbReference>
<keyword evidence="1" id="KW-0472">Membrane</keyword>
<feature type="transmembrane region" description="Helical" evidence="1">
    <location>
        <begin position="153"/>
        <end position="170"/>
    </location>
</feature>
<keyword evidence="1" id="KW-0812">Transmembrane</keyword>
<keyword evidence="3" id="KW-1185">Reference proteome</keyword>
<gene>
    <name evidence="2" type="ORF">A1O9_07386</name>
</gene>
<dbReference type="HOGENOM" id="CLU_032657_0_0_1"/>
<evidence type="ECO:0000256" key="1">
    <source>
        <dbReference type="SAM" id="Phobius"/>
    </source>
</evidence>
<protein>
    <submittedName>
        <fullName evidence="2">Uncharacterized protein</fullName>
    </submittedName>
</protein>
<dbReference type="AlphaFoldDB" id="A0A072PBG3"/>
<dbReference type="RefSeq" id="XP_013259786.1">
    <property type="nucleotide sequence ID" value="XM_013404332.1"/>
</dbReference>
<reference evidence="2 3" key="1">
    <citation type="submission" date="2013-03" db="EMBL/GenBank/DDBJ databases">
        <title>The Genome Sequence of Exophiala aquamarina CBS 119918.</title>
        <authorList>
            <consortium name="The Broad Institute Genomics Platform"/>
            <person name="Cuomo C."/>
            <person name="de Hoog S."/>
            <person name="Gorbushina A."/>
            <person name="Walker B."/>
            <person name="Young S.K."/>
            <person name="Zeng Q."/>
            <person name="Gargeya S."/>
            <person name="Fitzgerald M."/>
            <person name="Haas B."/>
            <person name="Abouelleil A."/>
            <person name="Allen A.W."/>
            <person name="Alvarado L."/>
            <person name="Arachchi H.M."/>
            <person name="Berlin A.M."/>
            <person name="Chapman S.B."/>
            <person name="Gainer-Dewar J."/>
            <person name="Goldberg J."/>
            <person name="Griggs A."/>
            <person name="Gujja S."/>
            <person name="Hansen M."/>
            <person name="Howarth C."/>
            <person name="Imamovic A."/>
            <person name="Ireland A."/>
            <person name="Larimer J."/>
            <person name="McCowan C."/>
            <person name="Murphy C."/>
            <person name="Pearson M."/>
            <person name="Poon T.W."/>
            <person name="Priest M."/>
            <person name="Roberts A."/>
            <person name="Saif S."/>
            <person name="Shea T."/>
            <person name="Sisk P."/>
            <person name="Sykes S."/>
            <person name="Wortman J."/>
            <person name="Nusbaum C."/>
            <person name="Birren B."/>
        </authorList>
    </citation>
    <scope>NUCLEOTIDE SEQUENCE [LARGE SCALE GENOMIC DNA]</scope>
    <source>
        <strain evidence="2 3">CBS 119918</strain>
    </source>
</reference>
<feature type="transmembrane region" description="Helical" evidence="1">
    <location>
        <begin position="126"/>
        <end position="147"/>
    </location>
</feature>
<name>A0A072PBG3_9EURO</name>
<organism evidence="2 3">
    <name type="scientific">Exophiala aquamarina CBS 119918</name>
    <dbReference type="NCBI Taxonomy" id="1182545"/>
    <lineage>
        <taxon>Eukaryota</taxon>
        <taxon>Fungi</taxon>
        <taxon>Dikarya</taxon>
        <taxon>Ascomycota</taxon>
        <taxon>Pezizomycotina</taxon>
        <taxon>Eurotiomycetes</taxon>
        <taxon>Chaetothyriomycetidae</taxon>
        <taxon>Chaetothyriales</taxon>
        <taxon>Herpotrichiellaceae</taxon>
        <taxon>Exophiala</taxon>
    </lineage>
</organism>
<dbReference type="GeneID" id="25282300"/>
<keyword evidence="1" id="KW-1133">Transmembrane helix</keyword>
<dbReference type="VEuPathDB" id="FungiDB:A1O9_07386"/>
<dbReference type="EMBL" id="AMGV01000005">
    <property type="protein sequence ID" value="KEF57196.1"/>
    <property type="molecule type" value="Genomic_DNA"/>
</dbReference>
<comment type="caution">
    <text evidence="2">The sequence shown here is derived from an EMBL/GenBank/DDBJ whole genome shotgun (WGS) entry which is preliminary data.</text>
</comment>
<proteinExistence type="predicted"/>
<accession>A0A072PBG3</accession>
<dbReference type="OrthoDB" id="5422688at2759"/>